<dbReference type="Proteomes" id="UP000230750">
    <property type="component" value="Unassembled WGS sequence"/>
</dbReference>
<dbReference type="OrthoDB" id="5804959at2759"/>
<dbReference type="GO" id="GO:0005581">
    <property type="term" value="C:collagen trimer"/>
    <property type="evidence" value="ECO:0007669"/>
    <property type="project" value="UniProtKB-KW"/>
</dbReference>
<accession>A0A2G8LKB9</accession>
<sequence length="881" mass="96529">MGVFATGLDWELEAPNPIPGVPTDITIDASALFTPTSRNLEGDDLWRLSIFGSDNGRGSGPRVNENRQILDQDQASTTFTPGEPVDIDGITTEFDVGSVGCTDELTHVCVEFTRGDDPNPEYSFRTVDPLLGTEESIISCKELPCGAKAIFTELNADLTEPDVIIEDQPNTLVVDLTAVRHPTSTAVAGEDLWKVKSYFSPRDDGRGPKYDPKEEILTPAYKDTPLLYDQDLDFEGISIEADLSGVTCSQASYFCMEMEKDAAASIDYEFGTIPEQDPFVTCVDITDRCKVSIYHYGIVLFNPPRCGRHNLDFTREVPDFIPSGQPVPVTIDATIDMEPYSRGVSGACLWKVNMFGSRNNDGSGARQPLSSQILDSYEAAIPLSPGGPLYFENLQADFDVSQLGCGEIGYLCLEFTQCDTPNPDFSFEASDGGESIVKCQAENCRAVFIDDFTTNPIDIDLVEGRRSNPVNFQGTASSTDESGTVPSGFDLWTVSFWGSKKPNGKGEQQNPQEQVLDPYYASTPLYNPGDNIDMSRIFSNFDMDGLQCDDVPYLCAKFNRDPNSRPPFEMEAVPDERVLTSCFPVPEDSCKGVIATDLDFDIEFDKIVPGVPDDVTFDIDLSTLYTSAGADGNNLWRVGFFTSPDEIGSVKSNYDPQILTRSSSSTDLEPGEALKLDNVNTQVDLTGLGCEEDMKFVCLEFAKGQRANPDFKFEVSGGGDVLVKCIEQECEKPIVVTELEVQPYGTITVTEGNPTNRVLFSLTGVTDKDESGKAIGDDLWDLDTWGSTTEDCSGTKHNPKTQNNLQQSQMDRDVYEGQDVSLGAVDTEFDMSGLNCEEVKYFCAHLKKNAKAEPDFEFETKPDESAAIASFAVDCKGKGNL</sequence>
<evidence type="ECO:0000313" key="1">
    <source>
        <dbReference type="EMBL" id="PIK60694.1"/>
    </source>
</evidence>
<evidence type="ECO:0000313" key="2">
    <source>
        <dbReference type="Proteomes" id="UP000230750"/>
    </source>
</evidence>
<reference evidence="1 2" key="1">
    <citation type="journal article" date="2017" name="PLoS Biol.">
        <title>The sea cucumber genome provides insights into morphological evolution and visceral regeneration.</title>
        <authorList>
            <person name="Zhang X."/>
            <person name="Sun L."/>
            <person name="Yuan J."/>
            <person name="Sun Y."/>
            <person name="Gao Y."/>
            <person name="Zhang L."/>
            <person name="Li S."/>
            <person name="Dai H."/>
            <person name="Hamel J.F."/>
            <person name="Liu C."/>
            <person name="Yu Y."/>
            <person name="Liu S."/>
            <person name="Lin W."/>
            <person name="Guo K."/>
            <person name="Jin S."/>
            <person name="Xu P."/>
            <person name="Storey K.B."/>
            <person name="Huan P."/>
            <person name="Zhang T."/>
            <person name="Zhou Y."/>
            <person name="Zhang J."/>
            <person name="Lin C."/>
            <person name="Li X."/>
            <person name="Xing L."/>
            <person name="Huo D."/>
            <person name="Sun M."/>
            <person name="Wang L."/>
            <person name="Mercier A."/>
            <person name="Li F."/>
            <person name="Yang H."/>
            <person name="Xiang J."/>
        </authorList>
    </citation>
    <scope>NUCLEOTIDE SEQUENCE [LARGE SCALE GENOMIC DNA]</scope>
    <source>
        <strain evidence="1">Shaxun</strain>
        <tissue evidence="1">Muscle</tissue>
    </source>
</reference>
<dbReference type="AlphaFoldDB" id="A0A2G8LKB9"/>
<comment type="caution">
    <text evidence="1">The sequence shown here is derived from an EMBL/GenBank/DDBJ whole genome shotgun (WGS) entry which is preliminary data.</text>
</comment>
<name>A0A2G8LKB9_STIJA</name>
<proteinExistence type="predicted"/>
<keyword evidence="1" id="KW-0176">Collagen</keyword>
<gene>
    <name evidence="1" type="ORF">BSL78_02386</name>
</gene>
<dbReference type="EMBL" id="MRZV01000050">
    <property type="protein sequence ID" value="PIK60694.1"/>
    <property type="molecule type" value="Genomic_DNA"/>
</dbReference>
<protein>
    <submittedName>
        <fullName evidence="1">2 alpha fibrillar collagen</fullName>
    </submittedName>
</protein>
<keyword evidence="2" id="KW-1185">Reference proteome</keyword>
<organism evidence="1 2">
    <name type="scientific">Stichopus japonicus</name>
    <name type="common">Sea cucumber</name>
    <dbReference type="NCBI Taxonomy" id="307972"/>
    <lineage>
        <taxon>Eukaryota</taxon>
        <taxon>Metazoa</taxon>
        <taxon>Echinodermata</taxon>
        <taxon>Eleutherozoa</taxon>
        <taxon>Echinozoa</taxon>
        <taxon>Holothuroidea</taxon>
        <taxon>Aspidochirotacea</taxon>
        <taxon>Aspidochirotida</taxon>
        <taxon>Stichopodidae</taxon>
        <taxon>Apostichopus</taxon>
    </lineage>
</organism>